<keyword evidence="4" id="KW-0677">Repeat</keyword>
<dbReference type="GO" id="GO:0005813">
    <property type="term" value="C:centrosome"/>
    <property type="evidence" value="ECO:0007669"/>
    <property type="project" value="UniProtKB-SubCell"/>
</dbReference>
<dbReference type="InterPro" id="IPR032675">
    <property type="entry name" value="LRR_dom_sf"/>
</dbReference>
<organism evidence="8 9">
    <name type="scientific">Pyxicephalus adspersus</name>
    <name type="common">African bullfrog</name>
    <dbReference type="NCBI Taxonomy" id="30357"/>
    <lineage>
        <taxon>Eukaryota</taxon>
        <taxon>Metazoa</taxon>
        <taxon>Chordata</taxon>
        <taxon>Craniata</taxon>
        <taxon>Vertebrata</taxon>
        <taxon>Euteleostomi</taxon>
        <taxon>Amphibia</taxon>
        <taxon>Batrachia</taxon>
        <taxon>Anura</taxon>
        <taxon>Neobatrachia</taxon>
        <taxon>Ranoidea</taxon>
        <taxon>Pyxicephalidae</taxon>
        <taxon>Pyxicephalinae</taxon>
        <taxon>Pyxicephalus</taxon>
    </lineage>
</organism>
<evidence type="ECO:0000313" key="9">
    <source>
        <dbReference type="Proteomes" id="UP001181693"/>
    </source>
</evidence>
<evidence type="ECO:0000256" key="5">
    <source>
        <dbReference type="ARBA" id="ARBA00023212"/>
    </source>
</evidence>
<dbReference type="Pfam" id="PF13855">
    <property type="entry name" value="LRR_8"/>
    <property type="match status" value="1"/>
</dbReference>
<name>A0AAV3AAJ8_PYXAD</name>
<dbReference type="Gene3D" id="3.80.10.10">
    <property type="entry name" value="Ribonuclease Inhibitor"/>
    <property type="match status" value="2"/>
</dbReference>
<dbReference type="AlphaFoldDB" id="A0AAV3AAJ8"/>
<evidence type="ECO:0000256" key="2">
    <source>
        <dbReference type="ARBA" id="ARBA00022490"/>
    </source>
</evidence>
<sequence>MVRLSVDLIARTSSQQRSRKDESVAQYLKKVTHLNFSNKNIDCVEDLSMCRNLTVLYLYDNNISRIGNLGFATNLTHLYLQNNGISTIENLRGLKKLEKLYLGGNYLTVVEGLEGLHELRELHIESQHIPPGERLLFDPRTIQSLAKSLCVLNISNNNIDELKELAVLENLTQFVAMDNNLTDIKDLEFVLKKWPKLWRMDLSGNPICQKPKYRDEVIVISKSLEILDGKEIKEMARQFLVNWKASRDARRKSREENMDGRLVYQQLCNPEHPSSLLPVQYHNTKYLDKEKTNYIFMAQMLSERKQNQPQRLVAKRKTNISKGIRQLAVKDPASSLPGQDVLEPHLHRQVVL</sequence>
<dbReference type="FunFam" id="3.80.10.10:FF:000201">
    <property type="entry name" value="protein phosphatase 1 regulatory subunit 42"/>
    <property type="match status" value="1"/>
</dbReference>
<protein>
    <recommendedName>
        <fullName evidence="6">Protein phosphatase 1 regulatory subunit 42</fullName>
    </recommendedName>
    <alternativeName>
        <fullName evidence="7">Leucine-rich repeat-containing protein 67</fullName>
    </alternativeName>
</protein>
<proteinExistence type="predicted"/>
<comment type="caution">
    <text evidence="8">The sequence shown here is derived from an EMBL/GenBank/DDBJ whole genome shotgun (WGS) entry which is preliminary data.</text>
</comment>
<keyword evidence="5" id="KW-0206">Cytoskeleton</keyword>
<dbReference type="CDD" id="cd21340">
    <property type="entry name" value="PPP1R42"/>
    <property type="match status" value="1"/>
</dbReference>
<evidence type="ECO:0000256" key="3">
    <source>
        <dbReference type="ARBA" id="ARBA00022614"/>
    </source>
</evidence>
<dbReference type="Proteomes" id="UP001181693">
    <property type="component" value="Unassembled WGS sequence"/>
</dbReference>
<dbReference type="PROSITE" id="PS51450">
    <property type="entry name" value="LRR"/>
    <property type="match status" value="4"/>
</dbReference>
<dbReference type="InterPro" id="IPR050836">
    <property type="entry name" value="SDS22/Internalin_LRR"/>
</dbReference>
<dbReference type="PANTHER" id="PTHR46652">
    <property type="entry name" value="LEUCINE-RICH REPEAT AND IQ DOMAIN-CONTAINING PROTEIN 1-RELATED"/>
    <property type="match status" value="1"/>
</dbReference>
<evidence type="ECO:0000256" key="4">
    <source>
        <dbReference type="ARBA" id="ARBA00022737"/>
    </source>
</evidence>
<keyword evidence="3" id="KW-0433">Leucine-rich repeat</keyword>
<dbReference type="PANTHER" id="PTHR46652:SF3">
    <property type="entry name" value="LEUCINE-RICH REPEAT-CONTAINING PROTEIN 9"/>
    <property type="match status" value="1"/>
</dbReference>
<evidence type="ECO:0000256" key="1">
    <source>
        <dbReference type="ARBA" id="ARBA00004300"/>
    </source>
</evidence>
<evidence type="ECO:0000256" key="6">
    <source>
        <dbReference type="ARBA" id="ARBA00044175"/>
    </source>
</evidence>
<reference evidence="8" key="1">
    <citation type="thesis" date="2020" institute="ProQuest LLC" country="789 East Eisenhower Parkway, Ann Arbor, MI, USA">
        <title>Comparative Genomics and Chromosome Evolution.</title>
        <authorList>
            <person name="Mudd A.B."/>
        </authorList>
    </citation>
    <scope>NUCLEOTIDE SEQUENCE</scope>
    <source>
        <strain evidence="8">1538</strain>
        <tissue evidence="8">Blood</tissue>
    </source>
</reference>
<dbReference type="EMBL" id="DYDO01000005">
    <property type="protein sequence ID" value="DBA24229.1"/>
    <property type="molecule type" value="Genomic_DNA"/>
</dbReference>
<evidence type="ECO:0000313" key="8">
    <source>
        <dbReference type="EMBL" id="DBA24229.1"/>
    </source>
</evidence>
<evidence type="ECO:0000256" key="7">
    <source>
        <dbReference type="ARBA" id="ARBA00044209"/>
    </source>
</evidence>
<keyword evidence="9" id="KW-1185">Reference proteome</keyword>
<comment type="subcellular location">
    <subcellularLocation>
        <location evidence="1">Cytoplasm</location>
        <location evidence="1">Cytoskeleton</location>
        <location evidence="1">Microtubule organizing center</location>
        <location evidence="1">Centrosome</location>
    </subcellularLocation>
</comment>
<accession>A0AAV3AAJ8</accession>
<dbReference type="FunFam" id="3.80.10.10:FF:000293">
    <property type="entry name" value="Protein phosphatase 1 regulatory subunit 42"/>
    <property type="match status" value="1"/>
</dbReference>
<dbReference type="SUPFAM" id="SSF52058">
    <property type="entry name" value="L domain-like"/>
    <property type="match status" value="1"/>
</dbReference>
<gene>
    <name evidence="8" type="ORF">GDO54_011919</name>
</gene>
<dbReference type="SMART" id="SM00365">
    <property type="entry name" value="LRR_SD22"/>
    <property type="match status" value="5"/>
</dbReference>
<keyword evidence="2" id="KW-0963">Cytoplasm</keyword>
<dbReference type="InterPro" id="IPR001611">
    <property type="entry name" value="Leu-rich_rpt"/>
</dbReference>